<dbReference type="FunFam" id="3.30.70.270:FF:000001">
    <property type="entry name" value="Diguanylate cyclase domain protein"/>
    <property type="match status" value="1"/>
</dbReference>
<keyword evidence="7" id="KW-1185">Reference proteome</keyword>
<protein>
    <submittedName>
        <fullName evidence="6">EAL domain-containing protein</fullName>
    </submittedName>
</protein>
<gene>
    <name evidence="6" type="ORF">GRB80_05515</name>
</gene>
<evidence type="ECO:0000259" key="4">
    <source>
        <dbReference type="PROSITE" id="PS50883"/>
    </source>
</evidence>
<dbReference type="PROSITE" id="PS50112">
    <property type="entry name" value="PAS"/>
    <property type="match status" value="2"/>
</dbReference>
<evidence type="ECO:0000259" key="2">
    <source>
        <dbReference type="PROSITE" id="PS50112"/>
    </source>
</evidence>
<dbReference type="SMART" id="SM00086">
    <property type="entry name" value="PAC"/>
    <property type="match status" value="2"/>
</dbReference>
<dbReference type="InterPro" id="IPR035919">
    <property type="entry name" value="EAL_sf"/>
</dbReference>
<dbReference type="Pfam" id="PF08448">
    <property type="entry name" value="PAS_4"/>
    <property type="match status" value="1"/>
</dbReference>
<feature type="domain" description="EAL" evidence="4">
    <location>
        <begin position="635"/>
        <end position="888"/>
    </location>
</feature>
<feature type="domain" description="GGDEF" evidence="5">
    <location>
        <begin position="493"/>
        <end position="626"/>
    </location>
</feature>
<feature type="domain" description="PAS" evidence="2">
    <location>
        <begin position="213"/>
        <end position="283"/>
    </location>
</feature>
<dbReference type="InterPro" id="IPR029016">
    <property type="entry name" value="GAF-like_dom_sf"/>
</dbReference>
<dbReference type="CDD" id="cd01949">
    <property type="entry name" value="GGDEF"/>
    <property type="match status" value="1"/>
</dbReference>
<dbReference type="PIRSF" id="PIRSF005925">
    <property type="entry name" value="Dos"/>
    <property type="match status" value="1"/>
</dbReference>
<dbReference type="SUPFAM" id="SSF141868">
    <property type="entry name" value="EAL domain-like"/>
    <property type="match status" value="1"/>
</dbReference>
<dbReference type="SUPFAM" id="SSF55073">
    <property type="entry name" value="Nucleotide cyclase"/>
    <property type="match status" value="1"/>
</dbReference>
<dbReference type="CDD" id="cd00130">
    <property type="entry name" value="PAS"/>
    <property type="match status" value="2"/>
</dbReference>
<dbReference type="SUPFAM" id="SSF55781">
    <property type="entry name" value="GAF domain-like"/>
    <property type="match status" value="1"/>
</dbReference>
<dbReference type="Gene3D" id="3.30.70.270">
    <property type="match status" value="1"/>
</dbReference>
<accession>A0A7X4VZJ2</accession>
<dbReference type="Gene3D" id="3.30.450.40">
    <property type="match status" value="1"/>
</dbReference>
<proteinExistence type="predicted"/>
<dbReference type="EMBL" id="WUTS01000001">
    <property type="protein sequence ID" value="NAW12298.1"/>
    <property type="molecule type" value="Genomic_DNA"/>
</dbReference>
<feature type="domain" description="PAC" evidence="3">
    <location>
        <begin position="285"/>
        <end position="336"/>
    </location>
</feature>
<dbReference type="InterPro" id="IPR012226">
    <property type="entry name" value="Diguanyl_cyclase/Pdiesterase"/>
</dbReference>
<comment type="caution">
    <text evidence="6">The sequence shown here is derived from an EMBL/GenBank/DDBJ whole genome shotgun (WGS) entry which is preliminary data.</text>
</comment>
<dbReference type="Pfam" id="PF00563">
    <property type="entry name" value="EAL"/>
    <property type="match status" value="1"/>
</dbReference>
<dbReference type="InterPro" id="IPR052155">
    <property type="entry name" value="Biofilm_reg_signaling"/>
</dbReference>
<dbReference type="InterPro" id="IPR043128">
    <property type="entry name" value="Rev_trsase/Diguanyl_cyclase"/>
</dbReference>
<dbReference type="Pfam" id="PF13426">
    <property type="entry name" value="PAS_9"/>
    <property type="match status" value="1"/>
</dbReference>
<organism evidence="6 7">
    <name type="scientific">Halomonas icarae</name>
    <dbReference type="NCBI Taxonomy" id="2691040"/>
    <lineage>
        <taxon>Bacteria</taxon>
        <taxon>Pseudomonadati</taxon>
        <taxon>Pseudomonadota</taxon>
        <taxon>Gammaproteobacteria</taxon>
        <taxon>Oceanospirillales</taxon>
        <taxon>Halomonadaceae</taxon>
        <taxon>Halomonas</taxon>
    </lineage>
</organism>
<dbReference type="InterPro" id="IPR003018">
    <property type="entry name" value="GAF"/>
</dbReference>
<dbReference type="InterPro" id="IPR000700">
    <property type="entry name" value="PAS-assoc_C"/>
</dbReference>
<dbReference type="InterPro" id="IPR001633">
    <property type="entry name" value="EAL_dom"/>
</dbReference>
<dbReference type="Pfam" id="PF13185">
    <property type="entry name" value="GAF_2"/>
    <property type="match status" value="1"/>
</dbReference>
<evidence type="ECO:0000313" key="7">
    <source>
        <dbReference type="Proteomes" id="UP000448235"/>
    </source>
</evidence>
<dbReference type="InterPro" id="IPR013656">
    <property type="entry name" value="PAS_4"/>
</dbReference>
<evidence type="ECO:0000256" key="1">
    <source>
        <dbReference type="ARBA" id="ARBA00001946"/>
    </source>
</evidence>
<dbReference type="SUPFAM" id="SSF55785">
    <property type="entry name" value="PYP-like sensor domain (PAS domain)"/>
    <property type="match status" value="2"/>
</dbReference>
<feature type="domain" description="PAC" evidence="3">
    <location>
        <begin position="407"/>
        <end position="461"/>
    </location>
</feature>
<dbReference type="Pfam" id="PF00990">
    <property type="entry name" value="GGDEF"/>
    <property type="match status" value="1"/>
</dbReference>
<evidence type="ECO:0000259" key="5">
    <source>
        <dbReference type="PROSITE" id="PS50887"/>
    </source>
</evidence>
<dbReference type="InterPro" id="IPR001610">
    <property type="entry name" value="PAC"/>
</dbReference>
<feature type="domain" description="PAS" evidence="2">
    <location>
        <begin position="333"/>
        <end position="406"/>
    </location>
</feature>
<dbReference type="NCBIfam" id="TIGR00254">
    <property type="entry name" value="GGDEF"/>
    <property type="match status" value="1"/>
</dbReference>
<dbReference type="InterPro" id="IPR000014">
    <property type="entry name" value="PAS"/>
</dbReference>
<dbReference type="Gene3D" id="3.20.20.450">
    <property type="entry name" value="EAL domain"/>
    <property type="match status" value="1"/>
</dbReference>
<dbReference type="SMART" id="SM00065">
    <property type="entry name" value="GAF"/>
    <property type="match status" value="1"/>
</dbReference>
<dbReference type="InterPro" id="IPR029787">
    <property type="entry name" value="Nucleotide_cyclase"/>
</dbReference>
<dbReference type="InterPro" id="IPR035965">
    <property type="entry name" value="PAS-like_dom_sf"/>
</dbReference>
<dbReference type="PROSITE" id="PS50887">
    <property type="entry name" value="GGDEF"/>
    <property type="match status" value="1"/>
</dbReference>
<dbReference type="PANTHER" id="PTHR44757:SF2">
    <property type="entry name" value="BIOFILM ARCHITECTURE MAINTENANCE PROTEIN MBAA"/>
    <property type="match status" value="1"/>
</dbReference>
<sequence length="906" mass="101571">MALGLPAFVGLGGLLLSFLLTLSLGLVRLNASRTRELDHSRQYLLRQQAIHALIAEESPLDAPLEAVCEMLEEQLPQRLCSIMLADRAGSRLELAAGRRLPAAYRDAVATIPIAPGVGACGSAAYSRKLVVCDDLPSDPAWQGYQTLVREHSLLACWSYPIIASDGRMLGTFGVYSREPMRPTTHELELVRQAVDIVALAIERDHDRRSLSESEQRYRSLFAYNPDAVYSLDMEGYFSSANASCEEVTGFRLHEIVGVHYSRFVQPHEVATTQSHFEQVLRGGAQRYQLEVVGRSGEARQLDITNLPIMVDGSIRGVFGIAKDITQRRHNEMRLRILEQGVEVSVNGLVIVDALRPDMPITYVNRAFETMTGYQREEVLGRNCRLLQGPDTDPQAVLQLRERLSRQQEVHVTLCNYRKDGAIFWNELYISPIRDRCGQVTHFVGIQHDVSERKAYEGQLAYHASHDVLTGLANRVVLEERLPHDLALANREGKWLCVLFIDLDGFKPINDSLGHAIGDQLLQGLAARLGEVVRREDTLVRFGGDEFVLLLNDPCDEVWAMEVAERLLDLVARPYRIEEHELHLTASIGIAVNVDSQTRPMELIQQADMAMYRAKQQGRNTYQWFTPEITKRVSERVALRNELQEAIDTESFELHYQPLFDRNGVVVGLEALLRWPNHRRGDISPATFIPIAEQTGQIISISRWVLMRACEDMVRLRRQGMTTFGVSVNISPLQFQRDNFLAILSDTLSATGLPAGLLTLELTEGILMSETESAIEALRALREMGVQVAIDDFGTGFSSLSYLKNLPVDTVKIDRSFIREIDRNANDASLTQGIISMAHHLGLRVVAEGVETDSQYRLVRSHGCDLFQGFLLARPMSFERLQQFLEKRRGSADVTLGTGTPFTGPPP</sequence>
<evidence type="ECO:0000313" key="6">
    <source>
        <dbReference type="EMBL" id="NAW12298.1"/>
    </source>
</evidence>
<dbReference type="CDD" id="cd01948">
    <property type="entry name" value="EAL"/>
    <property type="match status" value="1"/>
</dbReference>
<name>A0A7X4VZJ2_9GAMM</name>
<dbReference type="Proteomes" id="UP000448235">
    <property type="component" value="Unassembled WGS sequence"/>
</dbReference>
<dbReference type="AlphaFoldDB" id="A0A7X4VZJ2"/>
<dbReference type="InterPro" id="IPR000160">
    <property type="entry name" value="GGDEF_dom"/>
</dbReference>
<comment type="cofactor">
    <cofactor evidence="1">
        <name>Mg(2+)</name>
        <dbReference type="ChEBI" id="CHEBI:18420"/>
    </cofactor>
</comment>
<dbReference type="PANTHER" id="PTHR44757">
    <property type="entry name" value="DIGUANYLATE CYCLASE DGCP"/>
    <property type="match status" value="1"/>
</dbReference>
<dbReference type="GO" id="GO:0003824">
    <property type="term" value="F:catalytic activity"/>
    <property type="evidence" value="ECO:0007669"/>
    <property type="project" value="UniProtKB-ARBA"/>
</dbReference>
<evidence type="ECO:0000259" key="3">
    <source>
        <dbReference type="PROSITE" id="PS50113"/>
    </source>
</evidence>
<dbReference type="SMART" id="SM00052">
    <property type="entry name" value="EAL"/>
    <property type="match status" value="1"/>
</dbReference>
<dbReference type="SMART" id="SM00267">
    <property type="entry name" value="GGDEF"/>
    <property type="match status" value="1"/>
</dbReference>
<dbReference type="PROSITE" id="PS50883">
    <property type="entry name" value="EAL"/>
    <property type="match status" value="1"/>
</dbReference>
<dbReference type="SMART" id="SM00091">
    <property type="entry name" value="PAS"/>
    <property type="match status" value="2"/>
</dbReference>
<dbReference type="NCBIfam" id="TIGR00229">
    <property type="entry name" value="sensory_box"/>
    <property type="match status" value="2"/>
</dbReference>
<dbReference type="Gene3D" id="3.30.450.20">
    <property type="entry name" value="PAS domain"/>
    <property type="match status" value="2"/>
</dbReference>
<dbReference type="PROSITE" id="PS50113">
    <property type="entry name" value="PAC"/>
    <property type="match status" value="2"/>
</dbReference>
<reference evidence="6 7" key="1">
    <citation type="submission" date="2019-12" db="EMBL/GenBank/DDBJ databases">
        <title>Draft genome sequencing of Halomonas icarensis D1-1.</title>
        <authorList>
            <person name="Pandiyan K."/>
            <person name="Kushwaha P."/>
            <person name="Gowdham M."/>
            <person name="Chakdar H."/>
            <person name="Singh A."/>
            <person name="Kumar M."/>
            <person name="Saxena A.K."/>
        </authorList>
    </citation>
    <scope>NUCLEOTIDE SEQUENCE [LARGE SCALE GENOMIC DNA]</scope>
    <source>
        <strain evidence="6 7">D1-1</strain>
    </source>
</reference>